<accession>A0A835UGT1</accession>
<feature type="region of interest" description="Disordered" evidence="1">
    <location>
        <begin position="1"/>
        <end position="54"/>
    </location>
</feature>
<name>A0A835UGT1_VANPL</name>
<evidence type="ECO:0000313" key="2">
    <source>
        <dbReference type="EMBL" id="KAG0462549.1"/>
    </source>
</evidence>
<evidence type="ECO:0000256" key="1">
    <source>
        <dbReference type="SAM" id="MobiDB-lite"/>
    </source>
</evidence>
<dbReference type="PANTHER" id="PTHR33095:SF127">
    <property type="entry name" value="OS05G0578100 PROTEIN"/>
    <property type="match status" value="1"/>
</dbReference>
<protein>
    <submittedName>
        <fullName evidence="2">Uncharacterized protein</fullName>
    </submittedName>
</protein>
<dbReference type="InterPro" id="IPR012442">
    <property type="entry name" value="DUF1645_plant"/>
</dbReference>
<feature type="compositionally biased region" description="Basic and acidic residues" evidence="1">
    <location>
        <begin position="21"/>
        <end position="32"/>
    </location>
</feature>
<sequence>MRQDRGGESPETLTSPQRIRRPSDDDHWKQAESPRQISAAPTATSVDEAEEEEEEFEFAFVVKDPETGLTADEIFSEGQIRPIYPIFNRSLLVTAGEISTPQPLGGLILADRKRSISSSSSSTSLGEELEGIPPGTYCVWKPGSAVRKSSSMGSSFRWRFRDLVLGRSHSDGDKFHYLTMKEKSSPEKEAPTAAGGMMKAKKATEIDLTSVHRMYYGKNGMSMTGGGSVRKSYLPYKPSVVGLFGGGSGLSRVHHPV</sequence>
<dbReference type="AlphaFoldDB" id="A0A835UGT1"/>
<dbReference type="Proteomes" id="UP000639772">
    <property type="component" value="Chromosome 11"/>
</dbReference>
<comment type="caution">
    <text evidence="2">The sequence shown here is derived from an EMBL/GenBank/DDBJ whole genome shotgun (WGS) entry which is preliminary data.</text>
</comment>
<dbReference type="EMBL" id="JADCNM010000011">
    <property type="protein sequence ID" value="KAG0462549.1"/>
    <property type="molecule type" value="Genomic_DNA"/>
</dbReference>
<dbReference type="OrthoDB" id="666789at2759"/>
<feature type="compositionally biased region" description="Polar residues" evidence="1">
    <location>
        <begin position="33"/>
        <end position="45"/>
    </location>
</feature>
<dbReference type="Pfam" id="PF07816">
    <property type="entry name" value="DUF1645"/>
    <property type="match status" value="1"/>
</dbReference>
<organism evidence="2 3">
    <name type="scientific">Vanilla planifolia</name>
    <name type="common">Vanilla</name>
    <dbReference type="NCBI Taxonomy" id="51239"/>
    <lineage>
        <taxon>Eukaryota</taxon>
        <taxon>Viridiplantae</taxon>
        <taxon>Streptophyta</taxon>
        <taxon>Embryophyta</taxon>
        <taxon>Tracheophyta</taxon>
        <taxon>Spermatophyta</taxon>
        <taxon>Magnoliopsida</taxon>
        <taxon>Liliopsida</taxon>
        <taxon>Asparagales</taxon>
        <taxon>Orchidaceae</taxon>
        <taxon>Vanilloideae</taxon>
        <taxon>Vanilleae</taxon>
        <taxon>Vanilla</taxon>
    </lineage>
</organism>
<reference evidence="2 3" key="1">
    <citation type="journal article" date="2020" name="Nat. Food">
        <title>A phased Vanilla planifolia genome enables genetic improvement of flavour and production.</title>
        <authorList>
            <person name="Hasing T."/>
            <person name="Tang H."/>
            <person name="Brym M."/>
            <person name="Khazi F."/>
            <person name="Huang T."/>
            <person name="Chambers A.H."/>
        </authorList>
    </citation>
    <scope>NUCLEOTIDE SEQUENCE [LARGE SCALE GENOMIC DNA]</scope>
    <source>
        <tissue evidence="2">Leaf</tissue>
    </source>
</reference>
<proteinExistence type="predicted"/>
<dbReference type="PANTHER" id="PTHR33095">
    <property type="entry name" value="OS07G0619500 PROTEIN"/>
    <property type="match status" value="1"/>
</dbReference>
<gene>
    <name evidence="2" type="ORF">HPP92_021025</name>
</gene>
<evidence type="ECO:0000313" key="3">
    <source>
        <dbReference type="Proteomes" id="UP000639772"/>
    </source>
</evidence>